<dbReference type="Proteomes" id="UP000009007">
    <property type="component" value="Chromosome I"/>
</dbReference>
<reference evidence="3" key="1">
    <citation type="journal article" date="2012" name="J. Bacteriol.">
        <title>Complete genome sequence of the hydrogenotrophic, methanogenic archaeon Methanoculleus bourgensis strain MS2T, isolated from a sewage sludge digester.</title>
        <authorList>
            <person name="Maus I."/>
            <person name="Wibberg D."/>
            <person name="Stantscheff R."/>
            <person name="Eikmeyer F.G."/>
            <person name="Seffner A."/>
            <person name="Boelter J."/>
            <person name="Szczepanowski R."/>
            <person name="Blom J."/>
            <person name="Jaenicke S."/>
            <person name="Konig H."/>
            <person name="Puhler A."/>
            <person name="Schluter A."/>
        </authorList>
    </citation>
    <scope>NUCLEOTIDE SEQUENCE [LARGE SCALE GENOMIC DNA]</scope>
    <source>
        <strain evidence="3">ATCC 43281 / DSM 3045 / OCM 15 / MS2</strain>
    </source>
</reference>
<sequence>MPDERIGCSTCCLMDRPLDEALGLISSRTDLAEILSDGPHSLFLAEETCYSFDLGYTVHAPVADVNIASENEHLRRATIRVLADLASVCDRIGAARLVIHPGHIWGEEVRDAARRALDRSLDDLAALQREVSVRFAIENMGAWDICFFREPGFLDRLAALDLGFALDVGHAHVNGNLEAFLEEGEAIHVHLHDNCGNRDDHLGCGEGEIDFLRVLQAVPRSATKVVEPSSFQQYERSLEHLRPLSP</sequence>
<dbReference type="PANTHER" id="PTHR12110:SF21">
    <property type="entry name" value="XYLOSE ISOMERASE-LIKE TIM BARREL DOMAIN-CONTAINING PROTEIN"/>
    <property type="match status" value="1"/>
</dbReference>
<protein>
    <submittedName>
        <fullName evidence="2">Xylose isomerase domain-containing protein</fullName>
    </submittedName>
</protein>
<dbReference type="SUPFAM" id="SSF51658">
    <property type="entry name" value="Xylose isomerase-like"/>
    <property type="match status" value="1"/>
</dbReference>
<dbReference type="Pfam" id="PF01261">
    <property type="entry name" value="AP_endonuc_2"/>
    <property type="match status" value="1"/>
</dbReference>
<evidence type="ECO:0000313" key="3">
    <source>
        <dbReference type="Proteomes" id="UP000009007"/>
    </source>
</evidence>
<dbReference type="Gene3D" id="3.20.20.150">
    <property type="entry name" value="Divalent-metal-dependent TIM barrel enzymes"/>
    <property type="match status" value="1"/>
</dbReference>
<dbReference type="InterPro" id="IPR013022">
    <property type="entry name" value="Xyl_isomerase-like_TIM-brl"/>
</dbReference>
<evidence type="ECO:0000259" key="1">
    <source>
        <dbReference type="Pfam" id="PF01261"/>
    </source>
</evidence>
<dbReference type="HOGENOM" id="CLU_050006_7_2_2"/>
<dbReference type="PATRIC" id="fig|1201294.9.peg.1927"/>
<dbReference type="InterPro" id="IPR050312">
    <property type="entry name" value="IolE/XylAMocC-like"/>
</dbReference>
<keyword evidence="2" id="KW-0413">Isomerase</keyword>
<dbReference type="KEGG" id="mbg:BN140_1758"/>
<dbReference type="GO" id="GO:0016853">
    <property type="term" value="F:isomerase activity"/>
    <property type="evidence" value="ECO:0007669"/>
    <property type="project" value="UniProtKB-KW"/>
</dbReference>
<dbReference type="RefSeq" id="WP_024265421.1">
    <property type="nucleotide sequence ID" value="NC_018227.2"/>
</dbReference>
<dbReference type="GeneID" id="13355229"/>
<dbReference type="PANTHER" id="PTHR12110">
    <property type="entry name" value="HYDROXYPYRUVATE ISOMERASE"/>
    <property type="match status" value="1"/>
</dbReference>
<dbReference type="InterPro" id="IPR036237">
    <property type="entry name" value="Xyl_isomerase-like_sf"/>
</dbReference>
<proteinExistence type="predicted"/>
<feature type="domain" description="Xylose isomerase-like TIM barrel" evidence="1">
    <location>
        <begin position="51"/>
        <end position="242"/>
    </location>
</feature>
<keyword evidence="3" id="KW-1185">Reference proteome</keyword>
<evidence type="ECO:0000313" key="2">
    <source>
        <dbReference type="EMBL" id="CCJ36681.2"/>
    </source>
</evidence>
<dbReference type="AlphaFoldDB" id="I7KDC0"/>
<name>I7KDC0_METBM</name>
<accession>I7KDC0</accession>
<dbReference type="EMBL" id="HE964772">
    <property type="protein sequence ID" value="CCJ36681.2"/>
    <property type="molecule type" value="Genomic_DNA"/>
</dbReference>
<dbReference type="STRING" id="1201294.BN140_1758"/>
<organism evidence="2 3">
    <name type="scientific">Methanoculleus bourgensis (strain ATCC 43281 / DSM 3045 / OCM 15 / MS2)</name>
    <name type="common">Methanogenium bourgense</name>
    <dbReference type="NCBI Taxonomy" id="1201294"/>
    <lineage>
        <taxon>Archaea</taxon>
        <taxon>Methanobacteriati</taxon>
        <taxon>Methanobacteriota</taxon>
        <taxon>Stenosarchaea group</taxon>
        <taxon>Methanomicrobia</taxon>
        <taxon>Methanomicrobiales</taxon>
        <taxon>Methanomicrobiaceae</taxon>
        <taxon>Methanoculleus</taxon>
    </lineage>
</organism>
<gene>
    <name evidence="2" type="ordered locus">BN140_1758</name>
</gene>